<feature type="signal peptide" evidence="1">
    <location>
        <begin position="1"/>
        <end position="18"/>
    </location>
</feature>
<gene>
    <name evidence="3" type="ORF">BTO13_10170</name>
</gene>
<protein>
    <recommendedName>
        <fullName evidence="2">DUF6973 domain-containing protein</fullName>
    </recommendedName>
</protein>
<keyword evidence="1" id="KW-0732">Signal</keyword>
<dbReference type="EMBL" id="MSCL01000001">
    <property type="protein sequence ID" value="PQJ75570.1"/>
    <property type="molecule type" value="Genomic_DNA"/>
</dbReference>
<comment type="caution">
    <text evidence="3">The sequence shown here is derived from an EMBL/GenBank/DDBJ whole genome shotgun (WGS) entry which is preliminary data.</text>
</comment>
<dbReference type="AlphaFoldDB" id="A0A2S7WD70"/>
<evidence type="ECO:0000313" key="4">
    <source>
        <dbReference type="Proteomes" id="UP000237608"/>
    </source>
</evidence>
<feature type="domain" description="DUF6973" evidence="2">
    <location>
        <begin position="34"/>
        <end position="164"/>
    </location>
</feature>
<accession>A0A2S7WD70</accession>
<organism evidence="3 4">
    <name type="scientific">Polaribacter gangjinensis</name>
    <dbReference type="NCBI Taxonomy" id="574710"/>
    <lineage>
        <taxon>Bacteria</taxon>
        <taxon>Pseudomonadati</taxon>
        <taxon>Bacteroidota</taxon>
        <taxon>Flavobacteriia</taxon>
        <taxon>Flavobacteriales</taxon>
        <taxon>Flavobacteriaceae</taxon>
    </lineage>
</organism>
<sequence>MKKTSVIFFLFLSFFAHSQSDLKSFFALSGPKKSWVLLHALKAKKAYEISVEVTRIADSISKTNLLDGDASGGQVDAFRHAYWMARLRQEIGKSAAKSLGKAHEKENYLMFKNQKLEDGIVPDEISSKMDLYNNNQGLLLISKNSDISKTGLIYRVINAIHEGKMKIIKKDANGNFLTCDGQIISTDSLKGKWKNNKCLVSSNQIP</sequence>
<dbReference type="InterPro" id="IPR054246">
    <property type="entry name" value="DUF6973"/>
</dbReference>
<evidence type="ECO:0000259" key="2">
    <source>
        <dbReference type="Pfam" id="PF22322"/>
    </source>
</evidence>
<dbReference type="OrthoDB" id="1187707at2"/>
<proteinExistence type="predicted"/>
<reference evidence="3 4" key="1">
    <citation type="submission" date="2016-12" db="EMBL/GenBank/DDBJ databases">
        <title>Trade-off between light-utilization and light-protection in marine flavobacteria.</title>
        <authorList>
            <person name="Kumagai Y."/>
            <person name="Yoshizawa S."/>
            <person name="Kogure K."/>
            <person name="Iwasaki W."/>
        </authorList>
    </citation>
    <scope>NUCLEOTIDE SEQUENCE [LARGE SCALE GENOMIC DNA]</scope>
    <source>
        <strain evidence="3 4">KCTC 22729</strain>
    </source>
</reference>
<dbReference type="Pfam" id="PF22322">
    <property type="entry name" value="DUF6973"/>
    <property type="match status" value="1"/>
</dbReference>
<name>A0A2S7WD70_9FLAO</name>
<evidence type="ECO:0000313" key="3">
    <source>
        <dbReference type="EMBL" id="PQJ75570.1"/>
    </source>
</evidence>
<dbReference type="Proteomes" id="UP000237608">
    <property type="component" value="Unassembled WGS sequence"/>
</dbReference>
<keyword evidence="4" id="KW-1185">Reference proteome</keyword>
<evidence type="ECO:0000256" key="1">
    <source>
        <dbReference type="SAM" id="SignalP"/>
    </source>
</evidence>
<feature type="chain" id="PRO_5015772519" description="DUF6973 domain-containing protein" evidence="1">
    <location>
        <begin position="19"/>
        <end position="206"/>
    </location>
</feature>
<dbReference type="RefSeq" id="WP_105046717.1">
    <property type="nucleotide sequence ID" value="NZ_CP150662.1"/>
</dbReference>